<proteinExistence type="predicted"/>
<comment type="caution">
    <text evidence="2">The sequence shown here is derived from an EMBL/GenBank/DDBJ whole genome shotgun (WGS) entry which is preliminary data.</text>
</comment>
<evidence type="ECO:0000256" key="1">
    <source>
        <dbReference type="SAM" id="SignalP"/>
    </source>
</evidence>
<evidence type="ECO:0008006" key="4">
    <source>
        <dbReference type="Google" id="ProtNLM"/>
    </source>
</evidence>
<evidence type="ECO:0000313" key="2">
    <source>
        <dbReference type="EMBL" id="MDX6189505.1"/>
    </source>
</evidence>
<dbReference type="RefSeq" id="WP_047776490.1">
    <property type="nucleotide sequence ID" value="NZ_CP087134.1"/>
</dbReference>
<evidence type="ECO:0000313" key="3">
    <source>
        <dbReference type="Proteomes" id="UP001273350"/>
    </source>
</evidence>
<feature type="chain" id="PRO_5045843903" description="DUF4374 domain-containing protein" evidence="1">
    <location>
        <begin position="24"/>
        <end position="443"/>
    </location>
</feature>
<feature type="signal peptide" evidence="1">
    <location>
        <begin position="1"/>
        <end position="23"/>
    </location>
</feature>
<keyword evidence="1" id="KW-0732">Signal</keyword>
<name>A0ABU4RDH2_9FLAO</name>
<accession>A0ABU4RDH2</accession>
<dbReference type="EMBL" id="JAWXVI010000005">
    <property type="protein sequence ID" value="MDX6189505.1"/>
    <property type="molecule type" value="Genomic_DNA"/>
</dbReference>
<organism evidence="2 3">
    <name type="scientific">Flavobacterium cupriresistens</name>
    <dbReference type="NCBI Taxonomy" id="2893885"/>
    <lineage>
        <taxon>Bacteria</taxon>
        <taxon>Pseudomonadati</taxon>
        <taxon>Bacteroidota</taxon>
        <taxon>Flavobacteriia</taxon>
        <taxon>Flavobacteriales</taxon>
        <taxon>Flavobacteriaceae</taxon>
        <taxon>Flavobacterium</taxon>
    </lineage>
</organism>
<dbReference type="Proteomes" id="UP001273350">
    <property type="component" value="Unassembled WGS sequence"/>
</dbReference>
<keyword evidence="3" id="KW-1185">Reference proteome</keyword>
<sequence>MKKSTFKLLACGLVLTTFGLATSCSSDDKKEEVIVAPPAADSRWITLAGALMQDQPGDGNGGTKVFSISKENAKDPAFSVNVFDDGAPVQSSRTARLQSSVDGSTLFNITYTGANGGEFMTYTVGGGKNFIQSGTTVNISQYAGTSPRWNKLFDGDKTGVAVNITTPVVVTNEDKSYKHTRGGATVLSLDLKGIAISAAQQYQIPLSDAEEALGHYIFRLDAPTLNKAGDKLIIGTWMAKTNPATGQQDKEFTRIGSKSVVVDYPSLKNPQIITSTVAFGDTSGFRSFNSFLATDGNIYQATQRDLIKGSYILKINQNNQYDNTYDFSLDTALGVKGSYVEAWRYVGNGIAYAVYRVGASKQSFVARIDLTAKTAKLVEGIPYDADLSFEQYQGFVVDKNELFIAVTPVGKDGNIYILDGKTGAVTKGAKLINKTGNRYIGVF</sequence>
<protein>
    <recommendedName>
        <fullName evidence="4">DUF4374 domain-containing protein</fullName>
    </recommendedName>
</protein>
<dbReference type="PROSITE" id="PS51257">
    <property type="entry name" value="PROKAR_LIPOPROTEIN"/>
    <property type="match status" value="1"/>
</dbReference>
<gene>
    <name evidence="2" type="ORF">SGQ83_09110</name>
</gene>
<reference evidence="2 3" key="1">
    <citation type="submission" date="2023-11" db="EMBL/GenBank/DDBJ databases">
        <title>Unpublished Manusciprt.</title>
        <authorList>
            <person name="Saticioglu I.B."/>
            <person name="Ay H."/>
            <person name="Ajmi N."/>
            <person name="Altun S."/>
            <person name="Duman M."/>
        </authorList>
    </citation>
    <scope>NUCLEOTIDE SEQUENCE [LARGE SCALE GENOMIC DNA]</scope>
    <source>
        <strain evidence="2 3">Fl-318</strain>
    </source>
</reference>